<dbReference type="RefSeq" id="WP_191735283.1">
    <property type="nucleotide sequence ID" value="NZ_JACYFS010000001.1"/>
</dbReference>
<dbReference type="EMBL" id="JACYFS010000001">
    <property type="protein sequence ID" value="MBD8081508.1"/>
    <property type="molecule type" value="Genomic_DNA"/>
</dbReference>
<proteinExistence type="predicted"/>
<keyword evidence="2" id="KW-1185">Reference proteome</keyword>
<evidence type="ECO:0000313" key="2">
    <source>
        <dbReference type="Proteomes" id="UP000637299"/>
    </source>
</evidence>
<gene>
    <name evidence="1" type="ORF">IC610_03610</name>
</gene>
<dbReference type="Proteomes" id="UP000637299">
    <property type="component" value="Unassembled WGS sequence"/>
</dbReference>
<name>A0ABR8Z9F0_9FLAO</name>
<evidence type="ECO:0000313" key="1">
    <source>
        <dbReference type="EMBL" id="MBD8081508.1"/>
    </source>
</evidence>
<comment type="caution">
    <text evidence="1">The sequence shown here is derived from an EMBL/GenBank/DDBJ whole genome shotgun (WGS) entry which is preliminary data.</text>
</comment>
<sequence length="77" mass="8860">MKFEEALKQKKESVKNADDSVLNLYHVLISPADTKESVDFIDHYLKNPDSCNDDTCKEFASSDDYQIVSIRKEDQES</sequence>
<organism evidence="1 2">
    <name type="scientific">Chryseobacterium caseinilyticum</name>
    <dbReference type="NCBI Taxonomy" id="2771428"/>
    <lineage>
        <taxon>Bacteria</taxon>
        <taxon>Pseudomonadati</taxon>
        <taxon>Bacteroidota</taxon>
        <taxon>Flavobacteriia</taxon>
        <taxon>Flavobacteriales</taxon>
        <taxon>Weeksellaceae</taxon>
        <taxon>Chryseobacterium group</taxon>
        <taxon>Chryseobacterium</taxon>
    </lineage>
</organism>
<accession>A0ABR8Z9F0</accession>
<protein>
    <submittedName>
        <fullName evidence="1">Uncharacterized protein</fullName>
    </submittedName>
</protein>
<reference evidence="1 2" key="1">
    <citation type="submission" date="2020-09" db="EMBL/GenBank/DDBJ databases">
        <title>Genome seq and assembly of Chryseobacterium sp.</title>
        <authorList>
            <person name="Chhetri G."/>
        </authorList>
    </citation>
    <scope>NUCLEOTIDE SEQUENCE [LARGE SCALE GENOMIC DNA]</scope>
    <source>
        <strain evidence="1 2">GCR10</strain>
    </source>
</reference>